<protein>
    <submittedName>
        <fullName evidence="1">Uncharacterized protein</fullName>
    </submittedName>
</protein>
<proteinExistence type="predicted"/>
<name>A0A0E0M681_ORYPU</name>
<dbReference type="Proteomes" id="UP000026962">
    <property type="component" value="Chromosome 10"/>
</dbReference>
<reference evidence="1" key="2">
    <citation type="submission" date="2018-05" db="EMBL/GenBank/DDBJ databases">
        <title>OpunRS2 (Oryza punctata Reference Sequence Version 2).</title>
        <authorList>
            <person name="Zhang J."/>
            <person name="Kudrna D."/>
            <person name="Lee S."/>
            <person name="Talag J."/>
            <person name="Welchert J."/>
            <person name="Wing R.A."/>
        </authorList>
    </citation>
    <scope>NUCLEOTIDE SEQUENCE [LARGE SCALE GENOMIC DNA]</scope>
</reference>
<dbReference type="Gene3D" id="3.40.50.2000">
    <property type="entry name" value="Glycogen Phosphorylase B"/>
    <property type="match status" value="1"/>
</dbReference>
<keyword evidence="2" id="KW-1185">Reference proteome</keyword>
<reference evidence="1" key="1">
    <citation type="submission" date="2015-04" db="UniProtKB">
        <authorList>
            <consortium name="EnsemblPlants"/>
        </authorList>
    </citation>
    <scope>IDENTIFICATION</scope>
</reference>
<organism evidence="1">
    <name type="scientific">Oryza punctata</name>
    <name type="common">Red rice</name>
    <dbReference type="NCBI Taxonomy" id="4537"/>
    <lineage>
        <taxon>Eukaryota</taxon>
        <taxon>Viridiplantae</taxon>
        <taxon>Streptophyta</taxon>
        <taxon>Embryophyta</taxon>
        <taxon>Tracheophyta</taxon>
        <taxon>Spermatophyta</taxon>
        <taxon>Magnoliopsida</taxon>
        <taxon>Liliopsida</taxon>
        <taxon>Poales</taxon>
        <taxon>Poaceae</taxon>
        <taxon>BOP clade</taxon>
        <taxon>Oryzoideae</taxon>
        <taxon>Oryzeae</taxon>
        <taxon>Oryzinae</taxon>
        <taxon>Oryza</taxon>
    </lineage>
</organism>
<dbReference type="SUPFAM" id="SSF53756">
    <property type="entry name" value="UDP-Glycosyltransferase/glycogen phosphorylase"/>
    <property type="match status" value="1"/>
</dbReference>
<evidence type="ECO:0000313" key="2">
    <source>
        <dbReference type="Proteomes" id="UP000026962"/>
    </source>
</evidence>
<accession>A0A0E0M681</accession>
<sequence>MAVAPTTSDSSWRCTPRWRLLDRLLLERKRRPDAIVADTYLAWGVAVGARRGIPVCSLWTMAATFCWALYHVNLWPSVKANKAYGRP</sequence>
<dbReference type="AlphaFoldDB" id="A0A0E0M681"/>
<dbReference type="Gramene" id="OPUNC10G04270.1">
    <property type="protein sequence ID" value="OPUNC10G04270.1"/>
    <property type="gene ID" value="OPUNC10G04270"/>
</dbReference>
<dbReference type="EnsemblPlants" id="OPUNC10G04270.1">
    <property type="protein sequence ID" value="OPUNC10G04270.1"/>
    <property type="gene ID" value="OPUNC10G04270"/>
</dbReference>
<dbReference type="HOGENOM" id="CLU_2487279_0_0_1"/>
<evidence type="ECO:0000313" key="1">
    <source>
        <dbReference type="EnsemblPlants" id="OPUNC10G04270.1"/>
    </source>
</evidence>